<feature type="domain" description="PIN" evidence="2">
    <location>
        <begin position="4"/>
        <end position="126"/>
    </location>
</feature>
<dbReference type="InterPro" id="IPR051619">
    <property type="entry name" value="TypeII_TA_RNase_PINc/VapC"/>
</dbReference>
<dbReference type="Pfam" id="PF01850">
    <property type="entry name" value="PIN"/>
    <property type="match status" value="1"/>
</dbReference>
<evidence type="ECO:0000259" key="2">
    <source>
        <dbReference type="Pfam" id="PF01850"/>
    </source>
</evidence>
<evidence type="ECO:0000256" key="1">
    <source>
        <dbReference type="ARBA" id="ARBA00022842"/>
    </source>
</evidence>
<accession>A0ABV6SYQ2</accession>
<protein>
    <submittedName>
        <fullName evidence="3">Type II toxin-antitoxin system VapC family toxin</fullName>
    </submittedName>
</protein>
<dbReference type="InterPro" id="IPR002716">
    <property type="entry name" value="PIN_dom"/>
</dbReference>
<dbReference type="SUPFAM" id="SSF88723">
    <property type="entry name" value="PIN domain-like"/>
    <property type="match status" value="1"/>
</dbReference>
<comment type="caution">
    <text evidence="3">The sequence shown here is derived from an EMBL/GenBank/DDBJ whole genome shotgun (WGS) entry which is preliminary data.</text>
</comment>
<dbReference type="EMBL" id="JBHLTF010000032">
    <property type="protein sequence ID" value="MFC0718585.1"/>
    <property type="molecule type" value="Genomic_DNA"/>
</dbReference>
<dbReference type="PANTHER" id="PTHR35901:SF1">
    <property type="entry name" value="EXONUCLEASE VAPC9"/>
    <property type="match status" value="1"/>
</dbReference>
<reference evidence="3 4" key="1">
    <citation type="submission" date="2024-09" db="EMBL/GenBank/DDBJ databases">
        <authorList>
            <person name="Sun Q."/>
            <person name="Mori K."/>
        </authorList>
    </citation>
    <scope>NUCLEOTIDE SEQUENCE [LARGE SCALE GENOMIC DNA]</scope>
    <source>
        <strain evidence="3 4">KCTC 52403</strain>
    </source>
</reference>
<dbReference type="PANTHER" id="PTHR35901">
    <property type="entry name" value="RIBONUCLEASE VAPC3"/>
    <property type="match status" value="1"/>
</dbReference>
<evidence type="ECO:0000313" key="3">
    <source>
        <dbReference type="EMBL" id="MFC0718585.1"/>
    </source>
</evidence>
<dbReference type="Gene3D" id="3.40.50.1010">
    <property type="entry name" value="5'-nuclease"/>
    <property type="match status" value="1"/>
</dbReference>
<evidence type="ECO:0000313" key="4">
    <source>
        <dbReference type="Proteomes" id="UP001589898"/>
    </source>
</evidence>
<keyword evidence="4" id="KW-1185">Reference proteome</keyword>
<gene>
    <name evidence="3" type="ORF">ACFFFU_12660</name>
</gene>
<organism evidence="3 4">
    <name type="scientific">Luteimonas padinae</name>
    <dbReference type="NCBI Taxonomy" id="1714359"/>
    <lineage>
        <taxon>Bacteria</taxon>
        <taxon>Pseudomonadati</taxon>
        <taxon>Pseudomonadota</taxon>
        <taxon>Gammaproteobacteria</taxon>
        <taxon>Lysobacterales</taxon>
        <taxon>Lysobacteraceae</taxon>
        <taxon>Luteimonas</taxon>
    </lineage>
</organism>
<proteinExistence type="predicted"/>
<sequence>MPLVLDNSVVSGWLLKGQATPYTDAMARRLLDDRAVAPALLRLEYTNVLRTACKRSRLTAQQAQEALADLAALPLDLDHEAPDAGQLLALALRYDLSSYDAAYLDLAMRRQLPIATQDAALAQAARIAGVGVAEPDIEDFQKDPVP</sequence>
<dbReference type="InterPro" id="IPR029060">
    <property type="entry name" value="PIN-like_dom_sf"/>
</dbReference>
<dbReference type="CDD" id="cd09873">
    <property type="entry name" value="PIN_Pae0151-like"/>
    <property type="match status" value="1"/>
</dbReference>
<keyword evidence="1" id="KW-0460">Magnesium</keyword>
<name>A0ABV6SYQ2_9GAMM</name>
<dbReference type="InterPro" id="IPR044153">
    <property type="entry name" value="PIN_Pae0151-like"/>
</dbReference>
<dbReference type="RefSeq" id="WP_189495358.1">
    <property type="nucleotide sequence ID" value="NZ_BMZT01000003.1"/>
</dbReference>
<dbReference type="Proteomes" id="UP001589898">
    <property type="component" value="Unassembled WGS sequence"/>
</dbReference>